<dbReference type="InterPro" id="IPR012337">
    <property type="entry name" value="RNaseH-like_sf"/>
</dbReference>
<protein>
    <submittedName>
        <fullName evidence="2">Transposase</fullName>
    </submittedName>
</protein>
<dbReference type="EMBL" id="JBHMQT010000036">
    <property type="protein sequence ID" value="MFC0863951.1"/>
    <property type="molecule type" value="Genomic_DNA"/>
</dbReference>
<evidence type="ECO:0000313" key="2">
    <source>
        <dbReference type="EMBL" id="MFC0863951.1"/>
    </source>
</evidence>
<comment type="caution">
    <text evidence="2">The sequence shown here is derived from an EMBL/GenBank/DDBJ whole genome shotgun (WGS) entry which is preliminary data.</text>
</comment>
<dbReference type="SUPFAM" id="SSF53098">
    <property type="entry name" value="Ribonuclease H-like"/>
    <property type="match status" value="1"/>
</dbReference>
<reference evidence="2 3" key="1">
    <citation type="submission" date="2024-09" db="EMBL/GenBank/DDBJ databases">
        <authorList>
            <person name="Sun Q."/>
            <person name="Mori K."/>
        </authorList>
    </citation>
    <scope>NUCLEOTIDE SEQUENCE [LARGE SCALE GENOMIC DNA]</scope>
    <source>
        <strain evidence="2 3">TBRC 1851</strain>
    </source>
</reference>
<evidence type="ECO:0000313" key="3">
    <source>
        <dbReference type="Proteomes" id="UP001589870"/>
    </source>
</evidence>
<feature type="domain" description="Transposase IS701-like DDE" evidence="1">
    <location>
        <begin position="17"/>
        <end position="267"/>
    </location>
</feature>
<dbReference type="RefSeq" id="WP_394302075.1">
    <property type="nucleotide sequence ID" value="NZ_JBHMQT010000036.1"/>
</dbReference>
<proteinExistence type="predicted"/>
<dbReference type="Pfam" id="PF13546">
    <property type="entry name" value="DDE_5"/>
    <property type="match status" value="1"/>
</dbReference>
<name>A0ABV6U8W9_9ACTN</name>
<organism evidence="2 3">
    <name type="scientific">Sphaerimonospora cavernae</name>
    <dbReference type="NCBI Taxonomy" id="1740611"/>
    <lineage>
        <taxon>Bacteria</taxon>
        <taxon>Bacillati</taxon>
        <taxon>Actinomycetota</taxon>
        <taxon>Actinomycetes</taxon>
        <taxon>Streptosporangiales</taxon>
        <taxon>Streptosporangiaceae</taxon>
        <taxon>Sphaerimonospora</taxon>
    </lineage>
</organism>
<gene>
    <name evidence="2" type="ORF">ACFHYQ_16735</name>
</gene>
<evidence type="ECO:0000259" key="1">
    <source>
        <dbReference type="Pfam" id="PF13546"/>
    </source>
</evidence>
<dbReference type="Proteomes" id="UP001589870">
    <property type="component" value="Unassembled WGS sequence"/>
</dbReference>
<sequence length="440" mass="48019">MLSFVPSSSLAVLDVLRPCFTGPSFATVTALVTGILGSPGARTVTGMWAAAGLAEGSHWSRAHRFFSRAVWELDQVGLALARAVVAAFVPVGGAVTVAVDDTLFHRYGRRVHGAKYQHDGSAKGRDAIGRGNNFVILGIVVAVPFLARQICLPVLFRLHIPHDKRTGRGGTDSKTVQARALVDLLAAALPDHPIHVVGDALYRGPAWKNLPARVTFTTRLACNAVLYGPEPPRTGKRGHPAWKGDRLGNATEIASVATTRWRRTTVTRYGETEEVDMAVIACLRWGSLHRTPLRLVLVRDLDETRPYTIALITTDLAAAGEAIVARYASRWPIEQSIKDGKDLLGAGDPQSRLPKAVERTTPFVLANLTILVLWYHQAGHADHDLNSRRRSAPWYRQKRYVSVTDMIIAFRRARITDSTAAHSRSGLFHPDHVTCDAIAA</sequence>
<keyword evidence="3" id="KW-1185">Reference proteome</keyword>
<accession>A0ABV6U8W9</accession>
<dbReference type="InterPro" id="IPR038721">
    <property type="entry name" value="IS701-like_DDE_dom"/>
</dbReference>